<evidence type="ECO:0000313" key="11">
    <source>
        <dbReference type="Proteomes" id="UP001432216"/>
    </source>
</evidence>
<evidence type="ECO:0000313" key="10">
    <source>
        <dbReference type="EMBL" id="WVO21107.1"/>
    </source>
</evidence>
<feature type="compositionally biased region" description="Basic and acidic residues" evidence="7">
    <location>
        <begin position="822"/>
        <end position="832"/>
    </location>
</feature>
<feature type="compositionally biased region" description="Polar residues" evidence="7">
    <location>
        <begin position="443"/>
        <end position="467"/>
    </location>
</feature>
<keyword evidence="11" id="KW-1185">Reference proteome</keyword>
<dbReference type="Pfam" id="PF00447">
    <property type="entry name" value="HSF_DNA-bind"/>
    <property type="match status" value="1"/>
</dbReference>
<dbReference type="EMBL" id="CP143809">
    <property type="protein sequence ID" value="WVO21107.1"/>
    <property type="molecule type" value="Genomic_DNA"/>
</dbReference>
<feature type="region of interest" description="Disordered" evidence="7">
    <location>
        <begin position="436"/>
        <end position="473"/>
    </location>
</feature>
<evidence type="ECO:0000256" key="3">
    <source>
        <dbReference type="ARBA" id="ARBA00023125"/>
    </source>
</evidence>
<feature type="compositionally biased region" description="Polar residues" evidence="7">
    <location>
        <begin position="495"/>
        <end position="507"/>
    </location>
</feature>
<comment type="subcellular location">
    <subcellularLocation>
        <location evidence="1">Nucleus</location>
    </subcellularLocation>
</comment>
<feature type="region of interest" description="Disordered" evidence="7">
    <location>
        <begin position="206"/>
        <end position="300"/>
    </location>
</feature>
<feature type="domain" description="HSF-type DNA-binding" evidence="9">
    <location>
        <begin position="337"/>
        <end position="440"/>
    </location>
</feature>
<organism evidence="10 11">
    <name type="scientific">Cryptococcus decagattii</name>
    <dbReference type="NCBI Taxonomy" id="1859122"/>
    <lineage>
        <taxon>Eukaryota</taxon>
        <taxon>Fungi</taxon>
        <taxon>Dikarya</taxon>
        <taxon>Basidiomycota</taxon>
        <taxon>Agaricomycotina</taxon>
        <taxon>Tremellomycetes</taxon>
        <taxon>Tremellales</taxon>
        <taxon>Cryptococcaceae</taxon>
        <taxon>Cryptococcus</taxon>
        <taxon>Cryptococcus gattii species complex</taxon>
    </lineage>
</organism>
<dbReference type="InterPro" id="IPR000232">
    <property type="entry name" value="HSF_DNA-bd"/>
</dbReference>
<proteinExistence type="inferred from homology"/>
<feature type="region of interest" description="Disordered" evidence="7">
    <location>
        <begin position="485"/>
        <end position="517"/>
    </location>
</feature>
<accession>A0ABZ2AUI3</accession>
<dbReference type="Gene3D" id="1.10.10.10">
    <property type="entry name" value="Winged helix-like DNA-binding domain superfamily/Winged helix DNA-binding domain"/>
    <property type="match status" value="1"/>
</dbReference>
<feature type="coiled-coil region" evidence="6">
    <location>
        <begin position="577"/>
        <end position="604"/>
    </location>
</feature>
<dbReference type="SMART" id="SM00415">
    <property type="entry name" value="HSF"/>
    <property type="match status" value="1"/>
</dbReference>
<dbReference type="RefSeq" id="XP_064720346.1">
    <property type="nucleotide sequence ID" value="XM_064864274.1"/>
</dbReference>
<keyword evidence="6" id="KW-0175">Coiled coil</keyword>
<dbReference type="PANTHER" id="PTHR10015">
    <property type="entry name" value="HEAT SHOCK TRANSCRIPTION FACTOR"/>
    <property type="match status" value="1"/>
</dbReference>
<comment type="similarity">
    <text evidence="2 5">Belongs to the HSF family.</text>
</comment>
<protein>
    <recommendedName>
        <fullName evidence="9">HSF-type DNA-binding domain-containing protein</fullName>
    </recommendedName>
</protein>
<evidence type="ECO:0000256" key="1">
    <source>
        <dbReference type="ARBA" id="ARBA00004123"/>
    </source>
</evidence>
<evidence type="ECO:0000259" key="9">
    <source>
        <dbReference type="SMART" id="SM00415"/>
    </source>
</evidence>
<evidence type="ECO:0000256" key="6">
    <source>
        <dbReference type="SAM" id="Coils"/>
    </source>
</evidence>
<evidence type="ECO:0000256" key="2">
    <source>
        <dbReference type="ARBA" id="ARBA00006403"/>
    </source>
</evidence>
<dbReference type="PRINTS" id="PR00056">
    <property type="entry name" value="HSFDOMAIN"/>
</dbReference>
<sequence length="852" mass="94744">MLLMVLLAAAVIIGPISHHWFKRSIERIVYHSYIQRTSSDPTCPSGLVIFENLSVLPVFLWLYSYFSGNDSTYVYWKTERDIQPYPRVLRSQTHQHLLKNTRRKRQGKSNQSSTLKIILRATASTRAFIINRSQISSRRPHLSSWFCPSAACAHLSRRVGLKSLRSNVTLSMSSATILISPPCYPSTINPSRNVRKKEIQWNTRQAYAEGDPPSIVSSSRFPQSTSSFSSPSSTVDGDDRDRLQRFLPHPSNSIRDGSSSTVMSQHHQQTAGCPNIESGKSSLSTTSQSQSSSKSASRQQLTSSQFIQTAAALQQSSPPITFNLSADQSLVNPPPKTQAAFVGKLYSMLEDEDIAKTGLIYWSAKGTTFTCPNPTEFSKVVLPRYFKHNNWHSFVRQLNMYSFNKVNDIYSTSTDPQAWEFRHSLFRRGEAHLLPSIKRKSSRSSAPDGSNTVASPTDEQPPNTSNPVKPVAGWVRDAVPVPYRMLSPPHIHGQPQKSATYPYSDGSTTRKDNGGLPARGITWDPLPAVQRMPPSLDNQIPIRHHLDPNRPPLTTQCFNRPGHTESPLYGSGHFPGAETLLNQMSALEDKVQKLTDVLNNDRIEHVRNNLDFTSYLLQMIGWAAGDQRDSPELRALQDTLSRQNAEMRHKYEAFMASDALAIMANGGGRERSDSRDITHDRNARLGFEIPPFPGHSRTSVMDLHLPQSAQSSSLTLSQRAIPRSSPRSFMYSGPLLTRPSTGEPMREREVYPAYFPPQISHDSGAASSILPWGPETIAAPVYGDGPSVHLPLYGSAPINEDHREVEKGGEHKDMNGPSMVELGRKEGEKGDPRMAVVGDDTESKTGLRNLLN</sequence>
<feature type="signal peptide" evidence="8">
    <location>
        <begin position="1"/>
        <end position="18"/>
    </location>
</feature>
<evidence type="ECO:0000256" key="4">
    <source>
        <dbReference type="ARBA" id="ARBA00023242"/>
    </source>
</evidence>
<feature type="compositionally biased region" description="Polar residues" evidence="7">
    <location>
        <begin position="250"/>
        <end position="272"/>
    </location>
</feature>
<dbReference type="GeneID" id="89989184"/>
<dbReference type="PANTHER" id="PTHR10015:SF427">
    <property type="entry name" value="HEAT SHOCK FACTOR PROTEIN"/>
    <property type="match status" value="1"/>
</dbReference>
<gene>
    <name evidence="10" type="ORF">IAS62_002411</name>
</gene>
<feature type="compositionally biased region" description="Low complexity" evidence="7">
    <location>
        <begin position="278"/>
        <end position="300"/>
    </location>
</feature>
<dbReference type="InterPro" id="IPR036388">
    <property type="entry name" value="WH-like_DNA-bd_sf"/>
</dbReference>
<dbReference type="Proteomes" id="UP001432216">
    <property type="component" value="Chromosome 4"/>
</dbReference>
<evidence type="ECO:0000256" key="8">
    <source>
        <dbReference type="SAM" id="SignalP"/>
    </source>
</evidence>
<dbReference type="InterPro" id="IPR036390">
    <property type="entry name" value="WH_DNA-bd_sf"/>
</dbReference>
<evidence type="ECO:0000256" key="7">
    <source>
        <dbReference type="SAM" id="MobiDB-lite"/>
    </source>
</evidence>
<evidence type="ECO:0000256" key="5">
    <source>
        <dbReference type="RuleBase" id="RU004020"/>
    </source>
</evidence>
<reference evidence="10 11" key="1">
    <citation type="submission" date="2024-01" db="EMBL/GenBank/DDBJ databases">
        <title>Comparative genomics of Cryptococcus and Kwoniella reveals pathogenesis evolution and contrasting modes of karyotype evolution via chromosome fusion or intercentromeric recombination.</title>
        <authorList>
            <person name="Coelho M.A."/>
            <person name="David-Palma M."/>
            <person name="Shea T."/>
            <person name="Bowers K."/>
            <person name="McGinley-Smith S."/>
            <person name="Mohammad A.W."/>
            <person name="Gnirke A."/>
            <person name="Yurkov A.M."/>
            <person name="Nowrousian M."/>
            <person name="Sun S."/>
            <person name="Cuomo C.A."/>
            <person name="Heitman J."/>
        </authorList>
    </citation>
    <scope>NUCLEOTIDE SEQUENCE [LARGE SCALE GENOMIC DNA]</scope>
    <source>
        <strain evidence="10 11">7685027</strain>
    </source>
</reference>
<keyword evidence="3" id="KW-0238">DNA-binding</keyword>
<keyword evidence="4" id="KW-0539">Nucleus</keyword>
<feature type="compositionally biased region" description="Low complexity" evidence="7">
    <location>
        <begin position="217"/>
        <end position="234"/>
    </location>
</feature>
<feature type="region of interest" description="Disordered" evidence="7">
    <location>
        <begin position="804"/>
        <end position="852"/>
    </location>
</feature>
<name>A0ABZ2AUI3_9TREE</name>
<keyword evidence="8" id="KW-0732">Signal</keyword>
<feature type="chain" id="PRO_5045309266" description="HSF-type DNA-binding domain-containing protein" evidence="8">
    <location>
        <begin position="19"/>
        <end position="852"/>
    </location>
</feature>
<dbReference type="SUPFAM" id="SSF46785">
    <property type="entry name" value="Winged helix' DNA-binding domain"/>
    <property type="match status" value="1"/>
</dbReference>
<feature type="compositionally biased region" description="Basic and acidic residues" evidence="7">
    <location>
        <begin position="804"/>
        <end position="814"/>
    </location>
</feature>